<evidence type="ECO:0000256" key="5">
    <source>
        <dbReference type="ARBA" id="ARBA00022723"/>
    </source>
</evidence>
<keyword evidence="11" id="KW-0503">Monooxygenase</keyword>
<keyword evidence="5 10" id="KW-0479">Metal-binding</keyword>
<dbReference type="Pfam" id="PF00067">
    <property type="entry name" value="p450"/>
    <property type="match status" value="1"/>
</dbReference>
<dbReference type="GO" id="GO:0020037">
    <property type="term" value="F:heme binding"/>
    <property type="evidence" value="ECO:0007669"/>
    <property type="project" value="InterPro"/>
</dbReference>
<organism evidence="13">
    <name type="scientific">Gentiana crassa subsp. rigescens</name>
    <dbReference type="NCBI Taxonomy" id="3097545"/>
    <lineage>
        <taxon>Eukaryota</taxon>
        <taxon>Viridiplantae</taxon>
        <taxon>Streptophyta</taxon>
        <taxon>Embryophyta</taxon>
        <taxon>Tracheophyta</taxon>
        <taxon>Spermatophyta</taxon>
        <taxon>Magnoliopsida</taxon>
        <taxon>eudicotyledons</taxon>
        <taxon>Gunneridae</taxon>
        <taxon>Pentapetalae</taxon>
        <taxon>asterids</taxon>
        <taxon>lamiids</taxon>
        <taxon>Gentianales</taxon>
        <taxon>Gentianaceae</taxon>
        <taxon>Gentianeae</taxon>
        <taxon>Gentianinae</taxon>
        <taxon>Gentiana</taxon>
        <taxon>Gentiana crassa</taxon>
    </lineage>
</organism>
<sequence length="486" mass="55509">MEFFYASLVSLIVVFFSFFLHYILFKKKSSYVAGSGPLPPGQFGWPVIGETLTFFRTGQKGQPENFVYDRMNKYSTYIFKTNLLRQKTVVLCGAMANKFVFSNENKLVRGWWPNTITKILQPSEQTNHHAVSRKLNKFVHTVLRTEGLQQYIGAMDQVAQRHFETSWENKSKVVVYPLTKKYTFGVACKVFLSVEDPKQVEILAEHFNEVASGIFSVPINVPGTTFNRGIKASIVIRKKIKDLVKQRKIDLAAAGKAAPVQDILSHMVLAKDENGELLEEHDISNMIFGLLIGGHDNPSSVCAIIVKYLAELPHIYEEVYKEQMEIAKSKAPGEFLNWDDLQKMKYSWNVACEVLRIAPPLQGTFREAIDDFVFDGFSVPKGWKIYWSVYSTHKNPECFPDPEKFDPSRFTGTGPAPYTFVPFGGGPRMCPGREYVRLEILVFMHNLMKRFKWEKIIPDEKIIVNPMAMPAKCLPIRLYPHDASDF</sequence>
<name>A0A0G2Y6K1_9GENT</name>
<evidence type="ECO:0000256" key="8">
    <source>
        <dbReference type="ARBA" id="ARBA00023004"/>
    </source>
</evidence>
<dbReference type="AlphaFoldDB" id="A0A0G2Y6K1"/>
<evidence type="ECO:0000256" key="6">
    <source>
        <dbReference type="ARBA" id="ARBA00022989"/>
    </source>
</evidence>
<accession>A0A0G2Y6K1</accession>
<dbReference type="GO" id="GO:0016125">
    <property type="term" value="P:sterol metabolic process"/>
    <property type="evidence" value="ECO:0007669"/>
    <property type="project" value="TreeGrafter"/>
</dbReference>
<dbReference type="PANTHER" id="PTHR24286">
    <property type="entry name" value="CYTOCHROME P450 26"/>
    <property type="match status" value="1"/>
</dbReference>
<evidence type="ECO:0000313" key="13">
    <source>
        <dbReference type="EMBL" id="AKI75379.1"/>
    </source>
</evidence>
<dbReference type="PANTHER" id="PTHR24286:SF381">
    <property type="entry name" value="BETA-AMYRIN 28-OXIDASE"/>
    <property type="match status" value="1"/>
</dbReference>
<dbReference type="EMBL" id="KP325125">
    <property type="protein sequence ID" value="AKI75379.1"/>
    <property type="molecule type" value="mRNA"/>
</dbReference>
<dbReference type="InterPro" id="IPR001128">
    <property type="entry name" value="Cyt_P450"/>
</dbReference>
<keyword evidence="9 12" id="KW-0472">Membrane</keyword>
<keyword evidence="4 12" id="KW-0812">Transmembrane</keyword>
<feature type="transmembrane region" description="Helical" evidence="12">
    <location>
        <begin position="6"/>
        <end position="25"/>
    </location>
</feature>
<evidence type="ECO:0000256" key="3">
    <source>
        <dbReference type="ARBA" id="ARBA00010617"/>
    </source>
</evidence>
<keyword evidence="7 11" id="KW-0560">Oxidoreductase</keyword>
<evidence type="ECO:0000256" key="1">
    <source>
        <dbReference type="ARBA" id="ARBA00001971"/>
    </source>
</evidence>
<evidence type="ECO:0000256" key="7">
    <source>
        <dbReference type="ARBA" id="ARBA00023002"/>
    </source>
</evidence>
<comment type="cofactor">
    <cofactor evidence="1 10">
        <name>heme</name>
        <dbReference type="ChEBI" id="CHEBI:30413"/>
    </cofactor>
</comment>
<dbReference type="GO" id="GO:0016020">
    <property type="term" value="C:membrane"/>
    <property type="evidence" value="ECO:0007669"/>
    <property type="project" value="UniProtKB-SubCell"/>
</dbReference>
<protein>
    <submittedName>
        <fullName evidence="13">CYP5</fullName>
    </submittedName>
</protein>
<dbReference type="GO" id="GO:0005506">
    <property type="term" value="F:iron ion binding"/>
    <property type="evidence" value="ECO:0007669"/>
    <property type="project" value="InterPro"/>
</dbReference>
<feature type="binding site" description="axial binding residue" evidence="10">
    <location>
        <position position="430"/>
    </location>
    <ligand>
        <name>heme</name>
        <dbReference type="ChEBI" id="CHEBI:30413"/>
    </ligand>
    <ligandPart>
        <name>Fe</name>
        <dbReference type="ChEBI" id="CHEBI:18248"/>
    </ligandPart>
</feature>
<keyword evidence="8 10" id="KW-0408">Iron</keyword>
<dbReference type="InterPro" id="IPR036396">
    <property type="entry name" value="Cyt_P450_sf"/>
</dbReference>
<dbReference type="PROSITE" id="PS00086">
    <property type="entry name" value="CYTOCHROME_P450"/>
    <property type="match status" value="1"/>
</dbReference>
<evidence type="ECO:0000256" key="2">
    <source>
        <dbReference type="ARBA" id="ARBA00004167"/>
    </source>
</evidence>
<evidence type="ECO:0000256" key="9">
    <source>
        <dbReference type="ARBA" id="ARBA00023136"/>
    </source>
</evidence>
<evidence type="ECO:0000256" key="11">
    <source>
        <dbReference type="RuleBase" id="RU000461"/>
    </source>
</evidence>
<proteinExistence type="evidence at transcript level"/>
<comment type="similarity">
    <text evidence="3 11">Belongs to the cytochrome P450 family.</text>
</comment>
<evidence type="ECO:0000256" key="10">
    <source>
        <dbReference type="PIRSR" id="PIRSR602401-1"/>
    </source>
</evidence>
<keyword evidence="6 12" id="KW-1133">Transmembrane helix</keyword>
<dbReference type="InterPro" id="IPR017972">
    <property type="entry name" value="Cyt_P450_CS"/>
</dbReference>
<evidence type="ECO:0000256" key="12">
    <source>
        <dbReference type="SAM" id="Phobius"/>
    </source>
</evidence>
<dbReference type="InterPro" id="IPR002401">
    <property type="entry name" value="Cyt_P450_E_grp-I"/>
</dbReference>
<dbReference type="SUPFAM" id="SSF48264">
    <property type="entry name" value="Cytochrome P450"/>
    <property type="match status" value="1"/>
</dbReference>
<dbReference type="CDD" id="cd11043">
    <property type="entry name" value="CYP90-like"/>
    <property type="match status" value="1"/>
</dbReference>
<dbReference type="Gene3D" id="1.10.630.10">
    <property type="entry name" value="Cytochrome P450"/>
    <property type="match status" value="1"/>
</dbReference>
<reference evidence="13" key="1">
    <citation type="submission" date="2014-12" db="EMBL/GenBank/DDBJ databases">
        <title>De novo Assembly and Characterization of the Transcriptome of the Chinese Medicinal Herb, Gentiana rigescens.</title>
        <authorList>
            <person name="Zhang X."/>
            <person name="Li C."/>
        </authorList>
    </citation>
    <scope>NUCLEOTIDE SEQUENCE</scope>
    <source>
        <tissue evidence="13">Young leaves</tissue>
    </source>
</reference>
<comment type="subcellular location">
    <subcellularLocation>
        <location evidence="2">Membrane</location>
        <topology evidence="2">Single-pass membrane protein</topology>
    </subcellularLocation>
</comment>
<keyword evidence="10 11" id="KW-0349">Heme</keyword>
<dbReference type="GO" id="GO:0016712">
    <property type="term" value="F:oxidoreductase activity, acting on paired donors, with incorporation or reduction of molecular oxygen, reduced flavin or flavoprotein as one donor, and incorporation of one atom of oxygen"/>
    <property type="evidence" value="ECO:0007669"/>
    <property type="project" value="UniProtKB-ARBA"/>
</dbReference>
<evidence type="ECO:0000256" key="4">
    <source>
        <dbReference type="ARBA" id="ARBA00022692"/>
    </source>
</evidence>
<dbReference type="FunFam" id="1.10.630.10:FF:000022">
    <property type="entry name" value="Taxadiene 5-alpha hydroxylase"/>
    <property type="match status" value="1"/>
</dbReference>
<dbReference type="PRINTS" id="PR00463">
    <property type="entry name" value="EP450I"/>
</dbReference>